<dbReference type="SUPFAM" id="SSF54060">
    <property type="entry name" value="His-Me finger endonucleases"/>
    <property type="match status" value="1"/>
</dbReference>
<dbReference type="GO" id="GO:0003677">
    <property type="term" value="F:DNA binding"/>
    <property type="evidence" value="ECO:0007669"/>
    <property type="project" value="UniProtKB-KW"/>
</dbReference>
<reference evidence="5 6" key="1">
    <citation type="submission" date="2017-08" db="EMBL/GenBank/DDBJ databases">
        <title>Complete genome sequence of Mucilaginibacter sp. strain BJC16-A31.</title>
        <authorList>
            <consortium name="Henan University of Science and Technology"/>
            <person name="You X."/>
        </authorList>
    </citation>
    <scope>NUCLEOTIDE SEQUENCE [LARGE SCALE GENOMIC DNA]</scope>
    <source>
        <strain evidence="5 6">BJC16-A31</strain>
    </source>
</reference>
<evidence type="ECO:0000256" key="1">
    <source>
        <dbReference type="ARBA" id="ARBA00023015"/>
    </source>
</evidence>
<feature type="domain" description="AP2/ERF" evidence="4">
    <location>
        <begin position="121"/>
        <end position="193"/>
    </location>
</feature>
<keyword evidence="2" id="KW-0238">DNA-binding</keyword>
<dbReference type="Proteomes" id="UP000215002">
    <property type="component" value="Chromosome"/>
</dbReference>
<sequence>MTKVNKETILTQEYVKSLFDYREGFLYRIKRHPLDNNGKSKIGEKAGWVSKTHSGERRLIRIGKYAYYSSRLIFFYHNNCWPEIVDHRDRDKLNDKIENLRAASNCQNARNVSKQKNKTSQYLGVNLKMCKTTRKLKTTGETKTWVTYRWCAQAVLNKKKIALGNFDTELEAAIAYNKHAKKHYGEFANLNNI</sequence>
<gene>
    <name evidence="5" type="ORF">MuYL_2528</name>
</gene>
<dbReference type="KEGG" id="muc:MuYL_2528"/>
<dbReference type="InterPro" id="IPR036955">
    <property type="entry name" value="AP2/ERF_dom_sf"/>
</dbReference>
<dbReference type="RefSeq" id="WP_094570774.1">
    <property type="nucleotide sequence ID" value="NZ_CP022743.1"/>
</dbReference>
<dbReference type="AlphaFoldDB" id="A0A223NX30"/>
<evidence type="ECO:0000313" key="5">
    <source>
        <dbReference type="EMBL" id="ASU34415.1"/>
    </source>
</evidence>
<accession>A0A223NX30</accession>
<dbReference type="InterPro" id="IPR016177">
    <property type="entry name" value="DNA-bd_dom_sf"/>
</dbReference>
<dbReference type="OrthoDB" id="978174at2"/>
<dbReference type="GO" id="GO:0003700">
    <property type="term" value="F:DNA-binding transcription factor activity"/>
    <property type="evidence" value="ECO:0007669"/>
    <property type="project" value="InterPro"/>
</dbReference>
<evidence type="ECO:0000256" key="2">
    <source>
        <dbReference type="ARBA" id="ARBA00023125"/>
    </source>
</evidence>
<dbReference type="SUPFAM" id="SSF54171">
    <property type="entry name" value="DNA-binding domain"/>
    <property type="match status" value="1"/>
</dbReference>
<dbReference type="Gene3D" id="3.30.730.10">
    <property type="entry name" value="AP2/ERF domain"/>
    <property type="match status" value="1"/>
</dbReference>
<dbReference type="EMBL" id="CP022743">
    <property type="protein sequence ID" value="ASU34415.1"/>
    <property type="molecule type" value="Genomic_DNA"/>
</dbReference>
<dbReference type="InterPro" id="IPR001471">
    <property type="entry name" value="AP2/ERF_dom"/>
</dbReference>
<dbReference type="InterPro" id="IPR044925">
    <property type="entry name" value="His-Me_finger_sf"/>
</dbReference>
<dbReference type="Pfam" id="PF13392">
    <property type="entry name" value="HNH_3"/>
    <property type="match status" value="1"/>
</dbReference>
<evidence type="ECO:0000259" key="4">
    <source>
        <dbReference type="PROSITE" id="PS51032"/>
    </source>
</evidence>
<keyword evidence="6" id="KW-1185">Reference proteome</keyword>
<dbReference type="PROSITE" id="PS51032">
    <property type="entry name" value="AP2_ERF"/>
    <property type="match status" value="1"/>
</dbReference>
<organism evidence="5 6">
    <name type="scientific">Mucilaginibacter xinganensis</name>
    <dbReference type="NCBI Taxonomy" id="1234841"/>
    <lineage>
        <taxon>Bacteria</taxon>
        <taxon>Pseudomonadati</taxon>
        <taxon>Bacteroidota</taxon>
        <taxon>Sphingobacteriia</taxon>
        <taxon>Sphingobacteriales</taxon>
        <taxon>Sphingobacteriaceae</taxon>
        <taxon>Mucilaginibacter</taxon>
    </lineage>
</organism>
<name>A0A223NX30_9SPHI</name>
<keyword evidence="1" id="KW-0805">Transcription regulation</keyword>
<evidence type="ECO:0000256" key="3">
    <source>
        <dbReference type="ARBA" id="ARBA00023163"/>
    </source>
</evidence>
<dbReference type="InterPro" id="IPR003615">
    <property type="entry name" value="HNH_nuc"/>
</dbReference>
<evidence type="ECO:0000313" key="6">
    <source>
        <dbReference type="Proteomes" id="UP000215002"/>
    </source>
</evidence>
<proteinExistence type="predicted"/>
<protein>
    <recommendedName>
        <fullName evidence="4">AP2/ERF domain-containing protein</fullName>
    </recommendedName>
</protein>
<keyword evidence="3" id="KW-0804">Transcription</keyword>